<evidence type="ECO:0000259" key="4">
    <source>
        <dbReference type="PROSITE" id="PS50075"/>
    </source>
</evidence>
<dbReference type="SUPFAM" id="SSF53335">
    <property type="entry name" value="S-adenosyl-L-methionine-dependent methyltransferases"/>
    <property type="match status" value="1"/>
</dbReference>
<dbReference type="PROSITE" id="PS50075">
    <property type="entry name" value="CARRIER"/>
    <property type="match status" value="1"/>
</dbReference>
<accession>A0A8E1BZH7</accession>
<gene>
    <name evidence="6" type="primary">pksR</name>
    <name evidence="6" type="ORF">REISMN_07060</name>
</gene>
<dbReference type="AlphaFoldDB" id="A0A8E1BZH7"/>
<evidence type="ECO:0000313" key="6">
    <source>
        <dbReference type="EMBL" id="KDO02436.1"/>
    </source>
</evidence>
<dbReference type="Gene3D" id="3.40.47.10">
    <property type="match status" value="1"/>
</dbReference>
<name>A0A8E1BZH7_9RICK</name>
<comment type="caution">
    <text evidence="6">The sequence shown here is derived from an EMBL/GenBank/DDBJ whole genome shotgun (WGS) entry which is preliminary data.</text>
</comment>
<proteinExistence type="predicted"/>
<dbReference type="InterPro" id="IPR036736">
    <property type="entry name" value="ACP-like_sf"/>
</dbReference>
<dbReference type="SUPFAM" id="SSF53901">
    <property type="entry name" value="Thiolase-like"/>
    <property type="match status" value="1"/>
</dbReference>
<dbReference type="GO" id="GO:0004315">
    <property type="term" value="F:3-oxoacyl-[acyl-carrier-protein] synthase activity"/>
    <property type="evidence" value="ECO:0007669"/>
    <property type="project" value="InterPro"/>
</dbReference>
<feature type="domain" description="Ketosynthase family 3 (KS3)" evidence="5">
    <location>
        <begin position="519"/>
        <end position="773"/>
    </location>
</feature>
<dbReference type="PANTHER" id="PTHR45681:SF6">
    <property type="entry name" value="POLYKETIDE SYNTHASE 37"/>
    <property type="match status" value="1"/>
</dbReference>
<keyword evidence="1" id="KW-0596">Phosphopantetheine</keyword>
<evidence type="ECO:0000256" key="1">
    <source>
        <dbReference type="ARBA" id="ARBA00022450"/>
    </source>
</evidence>
<evidence type="ECO:0000313" key="7">
    <source>
        <dbReference type="Proteomes" id="UP000027161"/>
    </source>
</evidence>
<sequence length="773" mass="88033">MLSRYDRLIKAINAIPKTDQIDKSEILHDYPWLVGHINLLDKCISKYAEILTGKIDYMSVLFPDGKFDLVEPIYRDNPISDYYNIKVSEIVENYINSRLTHHPIRIIEIGAGTGSTTKFVLPKLREKDSYYYTDLSIAFLKKAKNEFNGFQNVKYDICNIEEDSKEDLIGSFDILIATNVLHATKNIKRTIANVRKYVKTDGIAIINEVTEISDFATLTFGLTPGWWLYSDSRIIDSPLIDSNIWKEILRKNNFIEVKFYGNQGQKVIVALAGKTNLDNNFTCDNTIQESVSKISYDVNSSNRDYNKDIANSVEKFITKNISQIMKIPHESLNVTTAFANYGIDSLIVLELAKPFKEIYKELPTTIFFEYSTISNLKNYLLKEYKEESEKAFKTSKEVVIQSSKDIKPTMIDDNRFKTWLKDTICHVIRIDPKELNENTPFANYGIDSLITLEIVKLIANKLGYLPNTIFFEHTTLNSLYTYLIGQYSEKIKENFVVTESTSSKPPQNLEPSSLSQRNENDLAVIGLSGKFPKAKNIDEFWNNLVNGLNCTTAIPLERWNNSEFYDPEGGLGKIYTNYGCFIEDVEYFDNKFFQITPFDAENIDPQERLFLQTTYHAIENSGYKVSDLKGSNIGVFVGIMNVGYSWLGIDTDKMNWADTLYWSVANRVSYNFDWHGPSMAVDTACSSSLTAIHLACQSIQNGESTMAIAGGVNLILHPKQYCKLCRLRMLSKRLECRSFGENADGFVDGEGIAAIFLKPLNQAIKIRIESLVL</sequence>
<dbReference type="Pfam" id="PF08242">
    <property type="entry name" value="Methyltransf_12"/>
    <property type="match status" value="1"/>
</dbReference>
<protein>
    <submittedName>
        <fullName evidence="6">Polyketide synthase PksR</fullName>
        <ecNumber evidence="6">2.3.1.-</ecNumber>
    </submittedName>
</protein>
<dbReference type="CDD" id="cd02440">
    <property type="entry name" value="AdoMet_MTases"/>
    <property type="match status" value="1"/>
</dbReference>
<dbReference type="InterPro" id="IPR050444">
    <property type="entry name" value="Polyketide_Synthase"/>
</dbReference>
<dbReference type="Proteomes" id="UP000027161">
    <property type="component" value="Unassembled WGS sequence"/>
</dbReference>
<dbReference type="InterPro" id="IPR016039">
    <property type="entry name" value="Thiolase-like"/>
</dbReference>
<dbReference type="RefSeq" id="WP_050755346.1">
    <property type="nucleotide sequence ID" value="NZ_CP113531.1"/>
</dbReference>
<keyword evidence="7" id="KW-1185">Reference proteome</keyword>
<dbReference type="SMART" id="SM00823">
    <property type="entry name" value="PKS_PP"/>
    <property type="match status" value="2"/>
</dbReference>
<evidence type="ECO:0000256" key="2">
    <source>
        <dbReference type="ARBA" id="ARBA00022553"/>
    </source>
</evidence>
<dbReference type="InterPro" id="IPR020841">
    <property type="entry name" value="PKS_Beta-ketoAc_synthase_dom"/>
</dbReference>
<dbReference type="InterPro" id="IPR013217">
    <property type="entry name" value="Methyltransf_12"/>
</dbReference>
<dbReference type="InterPro" id="IPR018201">
    <property type="entry name" value="Ketoacyl_synth_AS"/>
</dbReference>
<dbReference type="InterPro" id="IPR029063">
    <property type="entry name" value="SAM-dependent_MTases_sf"/>
</dbReference>
<organism evidence="6 7">
    <name type="scientific">Rickettsia tamurae subsp. buchneri</name>
    <dbReference type="NCBI Taxonomy" id="1462938"/>
    <lineage>
        <taxon>Bacteria</taxon>
        <taxon>Pseudomonadati</taxon>
        <taxon>Pseudomonadota</taxon>
        <taxon>Alphaproteobacteria</taxon>
        <taxon>Rickettsiales</taxon>
        <taxon>Rickettsiaceae</taxon>
        <taxon>Rickettsieae</taxon>
        <taxon>Rickettsia</taxon>
        <taxon>spotted fever group</taxon>
    </lineage>
</organism>
<dbReference type="PANTHER" id="PTHR45681">
    <property type="entry name" value="POLYKETIDE SYNTHASE 44-RELATED"/>
    <property type="match status" value="1"/>
</dbReference>
<dbReference type="PROSITE" id="PS52004">
    <property type="entry name" value="KS3_2"/>
    <property type="match status" value="1"/>
</dbReference>
<dbReference type="EC" id="2.3.1.-" evidence="6"/>
<dbReference type="SMART" id="SM00825">
    <property type="entry name" value="PKS_KS"/>
    <property type="match status" value="1"/>
</dbReference>
<dbReference type="EMBL" id="JFKF01000153">
    <property type="protein sequence ID" value="KDO02436.1"/>
    <property type="molecule type" value="Genomic_DNA"/>
</dbReference>
<evidence type="ECO:0000259" key="5">
    <source>
        <dbReference type="PROSITE" id="PS52004"/>
    </source>
</evidence>
<dbReference type="Pfam" id="PF00109">
    <property type="entry name" value="ketoacyl-synt"/>
    <property type="match status" value="1"/>
</dbReference>
<dbReference type="InterPro" id="IPR009081">
    <property type="entry name" value="PP-bd_ACP"/>
</dbReference>
<keyword evidence="2" id="KW-0597">Phosphoprotein</keyword>
<dbReference type="SUPFAM" id="SSF47336">
    <property type="entry name" value="ACP-like"/>
    <property type="match status" value="2"/>
</dbReference>
<dbReference type="Gene3D" id="3.40.50.150">
    <property type="entry name" value="Vaccinia Virus protein VP39"/>
    <property type="match status" value="1"/>
</dbReference>
<dbReference type="GO" id="GO:0006633">
    <property type="term" value="P:fatty acid biosynthetic process"/>
    <property type="evidence" value="ECO:0007669"/>
    <property type="project" value="InterPro"/>
</dbReference>
<reference evidence="6 7" key="1">
    <citation type="submission" date="2014-02" db="EMBL/GenBank/DDBJ databases">
        <title>Draft genome sequence of Rickettsia buchneri sp. nov. ISO7T.</title>
        <authorList>
            <person name="Felsheim R.F."/>
            <person name="Kurtti T.J."/>
            <person name="Munderloh U.G."/>
        </authorList>
    </citation>
    <scope>NUCLEOTIDE SEQUENCE [LARGE SCALE GENOMIC DNA]</scope>
    <source>
        <strain evidence="6 7">ISO7</strain>
    </source>
</reference>
<dbReference type="InterPro" id="IPR014030">
    <property type="entry name" value="Ketoacyl_synth_N"/>
</dbReference>
<dbReference type="Gene3D" id="1.10.1200.10">
    <property type="entry name" value="ACP-like"/>
    <property type="match status" value="2"/>
</dbReference>
<keyword evidence="3 6" id="KW-0808">Transferase</keyword>
<dbReference type="PROSITE" id="PS00606">
    <property type="entry name" value="KS3_1"/>
    <property type="match status" value="1"/>
</dbReference>
<dbReference type="CDD" id="cd00833">
    <property type="entry name" value="PKS"/>
    <property type="match status" value="1"/>
</dbReference>
<evidence type="ECO:0000256" key="3">
    <source>
        <dbReference type="ARBA" id="ARBA00022679"/>
    </source>
</evidence>
<dbReference type="SMART" id="SM01294">
    <property type="entry name" value="PKS_PP_betabranch"/>
    <property type="match status" value="1"/>
</dbReference>
<dbReference type="InterPro" id="IPR020806">
    <property type="entry name" value="PKS_PP-bd"/>
</dbReference>
<dbReference type="Pfam" id="PF00550">
    <property type="entry name" value="PP-binding"/>
    <property type="match status" value="2"/>
</dbReference>
<dbReference type="GO" id="GO:0031177">
    <property type="term" value="F:phosphopantetheine binding"/>
    <property type="evidence" value="ECO:0007669"/>
    <property type="project" value="InterPro"/>
</dbReference>
<keyword evidence="6" id="KW-0012">Acyltransferase</keyword>
<feature type="domain" description="Carrier" evidence="4">
    <location>
        <begin position="308"/>
        <end position="384"/>
    </location>
</feature>